<feature type="domain" description="Gfo/Idh/MocA-like oxidoreductase N-terminal" evidence="1">
    <location>
        <begin position="33"/>
        <end position="125"/>
    </location>
</feature>
<name>A0A7W6CJC5_9SPHN</name>
<feature type="domain" description="GFO/IDH/MocA-like oxidoreductase" evidence="2">
    <location>
        <begin position="142"/>
        <end position="265"/>
    </location>
</feature>
<accession>A0A7W6CJC5</accession>
<reference evidence="3 4" key="1">
    <citation type="submission" date="2020-08" db="EMBL/GenBank/DDBJ databases">
        <title>Genomic Encyclopedia of Type Strains, Phase IV (KMG-IV): sequencing the most valuable type-strain genomes for metagenomic binning, comparative biology and taxonomic classification.</title>
        <authorList>
            <person name="Goeker M."/>
        </authorList>
    </citation>
    <scope>NUCLEOTIDE SEQUENCE [LARGE SCALE GENOMIC DNA]</scope>
    <source>
        <strain evidence="3 4">DSM 27057</strain>
    </source>
</reference>
<dbReference type="Gene3D" id="3.40.50.720">
    <property type="entry name" value="NAD(P)-binding Rossmann-like Domain"/>
    <property type="match status" value="1"/>
</dbReference>
<evidence type="ECO:0000259" key="2">
    <source>
        <dbReference type="Pfam" id="PF22725"/>
    </source>
</evidence>
<evidence type="ECO:0000313" key="3">
    <source>
        <dbReference type="EMBL" id="MBB3954126.1"/>
    </source>
</evidence>
<dbReference type="PANTHER" id="PTHR43708:SF3">
    <property type="entry name" value="OXIDOREDUCTASE"/>
    <property type="match status" value="1"/>
</dbReference>
<dbReference type="SUPFAM" id="SSF55347">
    <property type="entry name" value="Glyceraldehyde-3-phosphate dehydrogenase-like, C-terminal domain"/>
    <property type="match status" value="1"/>
</dbReference>
<proteinExistence type="predicted"/>
<gene>
    <name evidence="3" type="ORF">GGR38_001053</name>
</gene>
<dbReference type="SUPFAM" id="SSF51735">
    <property type="entry name" value="NAD(P)-binding Rossmann-fold domains"/>
    <property type="match status" value="1"/>
</dbReference>
<dbReference type="EMBL" id="JACIDX010000003">
    <property type="protein sequence ID" value="MBB3954126.1"/>
    <property type="molecule type" value="Genomic_DNA"/>
</dbReference>
<dbReference type="Pfam" id="PF01408">
    <property type="entry name" value="GFO_IDH_MocA"/>
    <property type="match status" value="1"/>
</dbReference>
<dbReference type="Gene3D" id="3.30.360.10">
    <property type="entry name" value="Dihydrodipicolinate Reductase, domain 2"/>
    <property type="match status" value="1"/>
</dbReference>
<protein>
    <submittedName>
        <fullName evidence="3">Putative dehydrogenase</fullName>
    </submittedName>
</protein>
<evidence type="ECO:0000313" key="4">
    <source>
        <dbReference type="Proteomes" id="UP000548867"/>
    </source>
</evidence>
<comment type="caution">
    <text evidence="3">The sequence shown here is derived from an EMBL/GenBank/DDBJ whole genome shotgun (WGS) entry which is preliminary data.</text>
</comment>
<dbReference type="AlphaFoldDB" id="A0A7W6CJC5"/>
<dbReference type="InterPro" id="IPR036291">
    <property type="entry name" value="NAD(P)-bd_dom_sf"/>
</dbReference>
<dbReference type="InterPro" id="IPR000683">
    <property type="entry name" value="Gfo/Idh/MocA-like_OxRdtase_N"/>
</dbReference>
<dbReference type="PANTHER" id="PTHR43708">
    <property type="entry name" value="CONSERVED EXPRESSED OXIDOREDUCTASE (EUROFUNG)"/>
    <property type="match status" value="1"/>
</dbReference>
<keyword evidence="4" id="KW-1185">Reference proteome</keyword>
<dbReference type="InterPro" id="IPR055170">
    <property type="entry name" value="GFO_IDH_MocA-like_dom"/>
</dbReference>
<dbReference type="GO" id="GO:0000166">
    <property type="term" value="F:nucleotide binding"/>
    <property type="evidence" value="ECO:0007669"/>
    <property type="project" value="InterPro"/>
</dbReference>
<organism evidence="3 4">
    <name type="scientific">Novosphingobium sediminicola</name>
    <dbReference type="NCBI Taxonomy" id="563162"/>
    <lineage>
        <taxon>Bacteria</taxon>
        <taxon>Pseudomonadati</taxon>
        <taxon>Pseudomonadota</taxon>
        <taxon>Alphaproteobacteria</taxon>
        <taxon>Sphingomonadales</taxon>
        <taxon>Sphingomonadaceae</taxon>
        <taxon>Novosphingobium</taxon>
    </lineage>
</organism>
<sequence length="360" mass="37582">MNDRPRLAMLGGGPGSFIGGIHHLGARIAGIDLVAGVFSSDPEKSARAAHDYGVASDRCYADTRAMFAAEAAREDGITMVAIATPNNLHLPAALMAIEAGVHIFSDKPATATLAQALNLRDALARGRSAYGLSFTYSAYPMVREARARIAAGQIGTVRKVLVNYAQGVMAGPSAGWRTDPGMSGAGGCIADLGTHAFHLAEFVTGQEVAELLADLGSHEGRALDDDDAVLLRFAGGARGMIHASQIAFGQRNAISFQVYGDRGALHWDFAAADQLRLVRGGEVILLGPTSADLLVRVPGMRGIGDGLIAPFATLYREFVAVCGGGKQCSLPGIAEGVRSMAFVERAVESSAQGGRWLAIH</sequence>
<evidence type="ECO:0000259" key="1">
    <source>
        <dbReference type="Pfam" id="PF01408"/>
    </source>
</evidence>
<dbReference type="InterPro" id="IPR051317">
    <property type="entry name" value="Gfo/Idh/MocA_oxidoreduct"/>
</dbReference>
<dbReference type="Pfam" id="PF22725">
    <property type="entry name" value="GFO_IDH_MocA_C3"/>
    <property type="match status" value="1"/>
</dbReference>
<dbReference type="Proteomes" id="UP000548867">
    <property type="component" value="Unassembled WGS sequence"/>
</dbReference>